<dbReference type="InterPro" id="IPR015424">
    <property type="entry name" value="PyrdxlP-dep_Trfase"/>
</dbReference>
<reference evidence="3 4" key="1">
    <citation type="submission" date="2021-08" db="EMBL/GenBank/DDBJ databases">
        <title>Draft Genome Sequence of Phanerochaete sordida strain YK-624.</title>
        <authorList>
            <person name="Mori T."/>
            <person name="Dohra H."/>
            <person name="Suzuki T."/>
            <person name="Kawagishi H."/>
            <person name="Hirai H."/>
        </authorList>
    </citation>
    <scope>NUCLEOTIDE SEQUENCE [LARGE SCALE GENOMIC DNA]</scope>
    <source>
        <strain evidence="3 4">YK-624</strain>
    </source>
</reference>
<organism evidence="3 4">
    <name type="scientific">Phanerochaete sordida</name>
    <dbReference type="NCBI Taxonomy" id="48140"/>
    <lineage>
        <taxon>Eukaryota</taxon>
        <taxon>Fungi</taxon>
        <taxon>Dikarya</taxon>
        <taxon>Basidiomycota</taxon>
        <taxon>Agaricomycotina</taxon>
        <taxon>Agaricomycetes</taxon>
        <taxon>Polyporales</taxon>
        <taxon>Phanerochaetaceae</taxon>
        <taxon>Phanerochaete</taxon>
    </lineage>
</organism>
<dbReference type="Gene3D" id="3.40.640.10">
    <property type="entry name" value="Type I PLP-dependent aspartate aminotransferase-like (Major domain)"/>
    <property type="match status" value="1"/>
</dbReference>
<dbReference type="EMBL" id="BPQB01000010">
    <property type="protein sequence ID" value="GJE88788.1"/>
    <property type="molecule type" value="Genomic_DNA"/>
</dbReference>
<dbReference type="InterPro" id="IPR000192">
    <property type="entry name" value="Aminotrans_V_dom"/>
</dbReference>
<dbReference type="InterPro" id="IPR015422">
    <property type="entry name" value="PyrdxlP-dep_Trfase_small"/>
</dbReference>
<dbReference type="PANTHER" id="PTHR43092:SF2">
    <property type="entry name" value="HERCYNYLCYSTEINE SULFOXIDE LYASE"/>
    <property type="match status" value="1"/>
</dbReference>
<protein>
    <submittedName>
        <fullName evidence="3">PLP-dependent transferase</fullName>
    </submittedName>
</protein>
<dbReference type="PANTHER" id="PTHR43092">
    <property type="entry name" value="L-CYSTEINE DESULFHYDRASE"/>
    <property type="match status" value="1"/>
</dbReference>
<accession>A0A9P3G444</accession>
<dbReference type="GO" id="GO:0016740">
    <property type="term" value="F:transferase activity"/>
    <property type="evidence" value="ECO:0007669"/>
    <property type="project" value="UniProtKB-KW"/>
</dbReference>
<dbReference type="OrthoDB" id="5978656at2759"/>
<keyword evidence="1" id="KW-0663">Pyridoxal phosphate</keyword>
<keyword evidence="3" id="KW-0808">Transferase</keyword>
<dbReference type="Pfam" id="PF00266">
    <property type="entry name" value="Aminotran_5"/>
    <property type="match status" value="1"/>
</dbReference>
<sequence length="456" mass="51558">MADTPHVKIGLWDYVGLTPPPFGHAMRQFWSFDPKYINLNHGSFGAPPTPVQGAANVLADIIEENPDKFFRIDWYPLLSKVRARLAAFLGARTEEIVLVNNATVAAGIVLRNFVWREGDVLVGATTTYKGVYKNMEHIHDTNPQLTIANFDLDFPKSNDEILKDFRAHLRALPRAKASQANPDPKVVCVLDSIVSNPGILMPWREMVKICREENVYSVVDAAHSIGQEVGLDLEAIQPDFWFSNCHKWLYAKRSCAVLYVPKRNQHIIRTGFPTSHQYNSDGSQVKSDWMSKPNTNGDDWAVPFSWPGTMDFVPYLSINAALDFRQWAGGEEAINTYCRDLAREGGQRAAEILGTRVIDESGDGAQTLNMVNVELPLRDVPANKLDFANDVLRDRLLLEHQAYASHFYHNKAFWVRFSAQIYNELSDFEKMAEVFLKVCEEIKQAIREDVKSSPQS</sequence>
<name>A0A9P3G444_9APHY</name>
<dbReference type="Gene3D" id="3.90.1150.10">
    <property type="entry name" value="Aspartate Aminotransferase, domain 1"/>
    <property type="match status" value="1"/>
</dbReference>
<proteinExistence type="predicted"/>
<evidence type="ECO:0000256" key="1">
    <source>
        <dbReference type="ARBA" id="ARBA00022898"/>
    </source>
</evidence>
<evidence type="ECO:0000313" key="4">
    <source>
        <dbReference type="Proteomes" id="UP000703269"/>
    </source>
</evidence>
<evidence type="ECO:0000313" key="3">
    <source>
        <dbReference type="EMBL" id="GJE88788.1"/>
    </source>
</evidence>
<evidence type="ECO:0000259" key="2">
    <source>
        <dbReference type="Pfam" id="PF00266"/>
    </source>
</evidence>
<dbReference type="AlphaFoldDB" id="A0A9P3G444"/>
<gene>
    <name evidence="3" type="ORF">PsYK624_048750</name>
</gene>
<keyword evidence="4" id="KW-1185">Reference proteome</keyword>
<dbReference type="InterPro" id="IPR015421">
    <property type="entry name" value="PyrdxlP-dep_Trfase_major"/>
</dbReference>
<feature type="domain" description="Aminotransferase class V" evidence="2">
    <location>
        <begin position="78"/>
        <end position="359"/>
    </location>
</feature>
<dbReference type="Proteomes" id="UP000703269">
    <property type="component" value="Unassembled WGS sequence"/>
</dbReference>
<comment type="caution">
    <text evidence="3">The sequence shown here is derived from an EMBL/GenBank/DDBJ whole genome shotgun (WGS) entry which is preliminary data.</text>
</comment>
<dbReference type="SUPFAM" id="SSF53383">
    <property type="entry name" value="PLP-dependent transferases"/>
    <property type="match status" value="1"/>
</dbReference>